<feature type="domain" description="Prepilin type IV endopeptidase peptidase" evidence="2">
    <location>
        <begin position="5"/>
        <end position="100"/>
    </location>
</feature>
<keyword evidence="1" id="KW-1133">Transmembrane helix</keyword>
<keyword evidence="1" id="KW-0472">Membrane</keyword>
<dbReference type="GO" id="GO:0004190">
    <property type="term" value="F:aspartic-type endopeptidase activity"/>
    <property type="evidence" value="ECO:0007669"/>
    <property type="project" value="InterPro"/>
</dbReference>
<accession>A0A7X8TQP3</accession>
<evidence type="ECO:0000256" key="1">
    <source>
        <dbReference type="SAM" id="Phobius"/>
    </source>
</evidence>
<keyword evidence="1" id="KW-0812">Transmembrane</keyword>
<evidence type="ECO:0000313" key="4">
    <source>
        <dbReference type="Proteomes" id="UP000535589"/>
    </source>
</evidence>
<dbReference type="Proteomes" id="UP000535589">
    <property type="component" value="Unassembled WGS sequence"/>
</dbReference>
<dbReference type="RefSeq" id="WP_168836170.1">
    <property type="nucleotide sequence ID" value="NZ_JABAIK010000007.1"/>
</dbReference>
<gene>
    <name evidence="3" type="ORF">HGP28_09295</name>
</gene>
<organism evidence="3 4">
    <name type="scientific">Vibrio agarilyticus</name>
    <dbReference type="NCBI Taxonomy" id="2726741"/>
    <lineage>
        <taxon>Bacteria</taxon>
        <taxon>Pseudomonadati</taxon>
        <taxon>Pseudomonadota</taxon>
        <taxon>Gammaproteobacteria</taxon>
        <taxon>Vibrionales</taxon>
        <taxon>Vibrionaceae</taxon>
        <taxon>Vibrio</taxon>
    </lineage>
</organism>
<keyword evidence="4" id="KW-1185">Reference proteome</keyword>
<sequence length="138" mass="15536">MMIAALMIFSLIACYYDWRWRIIPNLLCAAILLTGFVIIAFRGDFPHWSALLITFVIAIALWRFRIWGAGDSKLLLAFFPMIDSQFYIATIAFIGLTGCATALIFLLYRRLSPCCKFNSVPYGIPIALSCFVTSVASF</sequence>
<reference evidence="3 4" key="1">
    <citation type="submission" date="2020-04" db="EMBL/GenBank/DDBJ databases">
        <title>Vibrio sp. SM6, a novel species isolated from seawater.</title>
        <authorList>
            <person name="Wang X."/>
        </authorList>
    </citation>
    <scope>NUCLEOTIDE SEQUENCE [LARGE SCALE GENOMIC DNA]</scope>
    <source>
        <strain evidence="3 4">SM6</strain>
    </source>
</reference>
<protein>
    <recommendedName>
        <fullName evidence="2">Prepilin type IV endopeptidase peptidase domain-containing protein</fullName>
    </recommendedName>
</protein>
<dbReference type="Pfam" id="PF01478">
    <property type="entry name" value="Peptidase_A24"/>
    <property type="match status" value="1"/>
</dbReference>
<feature type="transmembrane region" description="Helical" evidence="1">
    <location>
        <begin position="23"/>
        <end position="41"/>
    </location>
</feature>
<dbReference type="GO" id="GO:0016020">
    <property type="term" value="C:membrane"/>
    <property type="evidence" value="ECO:0007669"/>
    <property type="project" value="InterPro"/>
</dbReference>
<dbReference type="InterPro" id="IPR000045">
    <property type="entry name" value="Prepilin_IV_endopep_pep"/>
</dbReference>
<evidence type="ECO:0000259" key="2">
    <source>
        <dbReference type="Pfam" id="PF01478"/>
    </source>
</evidence>
<comment type="caution">
    <text evidence="3">The sequence shown here is derived from an EMBL/GenBank/DDBJ whole genome shotgun (WGS) entry which is preliminary data.</text>
</comment>
<dbReference type="AlphaFoldDB" id="A0A7X8TQP3"/>
<dbReference type="Gene3D" id="1.20.120.1220">
    <property type="match status" value="1"/>
</dbReference>
<dbReference type="EMBL" id="JABAIK010000007">
    <property type="protein sequence ID" value="NLS13083.1"/>
    <property type="molecule type" value="Genomic_DNA"/>
</dbReference>
<proteinExistence type="predicted"/>
<name>A0A7X8TQP3_9VIBR</name>
<evidence type="ECO:0000313" key="3">
    <source>
        <dbReference type="EMBL" id="NLS13083.1"/>
    </source>
</evidence>
<feature type="transmembrane region" description="Helical" evidence="1">
    <location>
        <begin position="86"/>
        <end position="108"/>
    </location>
</feature>
<feature type="transmembrane region" description="Helical" evidence="1">
    <location>
        <begin position="48"/>
        <end position="66"/>
    </location>
</feature>